<dbReference type="AlphaFoldDB" id="A0A1Y1ZV06"/>
<feature type="region of interest" description="Disordered" evidence="1">
    <location>
        <begin position="18"/>
        <end position="45"/>
    </location>
</feature>
<evidence type="ECO:0000256" key="2">
    <source>
        <dbReference type="SAM" id="SignalP"/>
    </source>
</evidence>
<reference evidence="3 4" key="1">
    <citation type="submission" date="2016-07" db="EMBL/GenBank/DDBJ databases">
        <title>Pervasive Adenine N6-methylation of Active Genes in Fungi.</title>
        <authorList>
            <consortium name="DOE Joint Genome Institute"/>
            <person name="Mondo S.J."/>
            <person name="Dannebaum R.O."/>
            <person name="Kuo R.C."/>
            <person name="Labutti K."/>
            <person name="Haridas S."/>
            <person name="Kuo A."/>
            <person name="Salamov A."/>
            <person name="Ahrendt S.R."/>
            <person name="Lipzen A."/>
            <person name="Sullivan W."/>
            <person name="Andreopoulos W.B."/>
            <person name="Clum A."/>
            <person name="Lindquist E."/>
            <person name="Daum C."/>
            <person name="Ramamoorthy G.K."/>
            <person name="Gryganskyi A."/>
            <person name="Culley D."/>
            <person name="Magnuson J.K."/>
            <person name="James T.Y."/>
            <person name="O'Malley M.A."/>
            <person name="Stajich J.E."/>
            <person name="Spatafora J.W."/>
            <person name="Visel A."/>
            <person name="Grigoriev I.V."/>
        </authorList>
    </citation>
    <scope>NUCLEOTIDE SEQUENCE [LARGE SCALE GENOMIC DNA]</scope>
    <source>
        <strain evidence="3 4">CBS 115471</strain>
    </source>
</reference>
<dbReference type="EMBL" id="MCFA01000036">
    <property type="protein sequence ID" value="ORY14086.1"/>
    <property type="molecule type" value="Genomic_DNA"/>
</dbReference>
<feature type="signal peptide" evidence="2">
    <location>
        <begin position="1"/>
        <end position="16"/>
    </location>
</feature>
<evidence type="ECO:0000256" key="1">
    <source>
        <dbReference type="SAM" id="MobiDB-lite"/>
    </source>
</evidence>
<name>A0A1Y1ZV06_9PLEO</name>
<feature type="chain" id="PRO_5012327462" evidence="2">
    <location>
        <begin position="17"/>
        <end position="122"/>
    </location>
</feature>
<proteinExistence type="predicted"/>
<keyword evidence="4" id="KW-1185">Reference proteome</keyword>
<comment type="caution">
    <text evidence="3">The sequence shown here is derived from an EMBL/GenBank/DDBJ whole genome shotgun (WGS) entry which is preliminary data.</text>
</comment>
<dbReference type="Proteomes" id="UP000193144">
    <property type="component" value="Unassembled WGS sequence"/>
</dbReference>
<feature type="compositionally biased region" description="Basic and acidic residues" evidence="1">
    <location>
        <begin position="112"/>
        <end position="122"/>
    </location>
</feature>
<protein>
    <submittedName>
        <fullName evidence="3">Uncharacterized protein</fullName>
    </submittedName>
</protein>
<evidence type="ECO:0000313" key="3">
    <source>
        <dbReference type="EMBL" id="ORY14086.1"/>
    </source>
</evidence>
<organism evidence="3 4">
    <name type="scientific">Clohesyomyces aquaticus</name>
    <dbReference type="NCBI Taxonomy" id="1231657"/>
    <lineage>
        <taxon>Eukaryota</taxon>
        <taxon>Fungi</taxon>
        <taxon>Dikarya</taxon>
        <taxon>Ascomycota</taxon>
        <taxon>Pezizomycotina</taxon>
        <taxon>Dothideomycetes</taxon>
        <taxon>Pleosporomycetidae</taxon>
        <taxon>Pleosporales</taxon>
        <taxon>Lindgomycetaceae</taxon>
        <taxon>Clohesyomyces</taxon>
    </lineage>
</organism>
<evidence type="ECO:0000313" key="4">
    <source>
        <dbReference type="Proteomes" id="UP000193144"/>
    </source>
</evidence>
<sequence length="122" mass="13505">MRLFILVPLFFGLGLAMPKHGDDGKSTKSEKSEDHPKTTTSYTSIPTPTTYDDDFATSVCYPTATSYYTTTSKWYENSCTVVEKTKTITTYVEIGTKCESTKTRSPEPSQTCDDHGDDGKCS</sequence>
<gene>
    <name evidence="3" type="ORF">BCR34DRAFT_586109</name>
</gene>
<accession>A0A1Y1ZV06</accession>
<feature type="compositionally biased region" description="Basic and acidic residues" evidence="1">
    <location>
        <begin position="19"/>
        <end position="37"/>
    </location>
</feature>
<keyword evidence="2" id="KW-0732">Signal</keyword>
<feature type="region of interest" description="Disordered" evidence="1">
    <location>
        <begin position="99"/>
        <end position="122"/>
    </location>
</feature>